<dbReference type="Proteomes" id="UP000019140">
    <property type="component" value="Unassembled WGS sequence"/>
</dbReference>
<comment type="caution">
    <text evidence="2">The sequence shown here is derived from an EMBL/GenBank/DDBJ whole genome shotgun (WGS) entry which is preliminary data.</text>
</comment>
<dbReference type="InterPro" id="IPR002559">
    <property type="entry name" value="Transposase_11"/>
</dbReference>
<feature type="non-terminal residue" evidence="2">
    <location>
        <position position="1"/>
    </location>
</feature>
<protein>
    <recommendedName>
        <fullName evidence="1">Transposase IS4-like domain-containing protein</fullName>
    </recommendedName>
</protein>
<dbReference type="SUPFAM" id="SSF53098">
    <property type="entry name" value="Ribonuclease H-like"/>
    <property type="match status" value="1"/>
</dbReference>
<evidence type="ECO:0000313" key="2">
    <source>
        <dbReference type="EMBL" id="ETW93677.1"/>
    </source>
</evidence>
<dbReference type="GO" id="GO:0003677">
    <property type="term" value="F:DNA binding"/>
    <property type="evidence" value="ECO:0007669"/>
    <property type="project" value="InterPro"/>
</dbReference>
<dbReference type="EMBL" id="AZHX01002602">
    <property type="protein sequence ID" value="ETW93677.1"/>
    <property type="molecule type" value="Genomic_DNA"/>
</dbReference>
<gene>
    <name evidence="2" type="ORF">ETSY2_51000</name>
</gene>
<dbReference type="InterPro" id="IPR012337">
    <property type="entry name" value="RNaseH-like_sf"/>
</dbReference>
<organism evidence="2 3">
    <name type="scientific">Candidatus Entotheonella gemina</name>
    <dbReference type="NCBI Taxonomy" id="1429439"/>
    <lineage>
        <taxon>Bacteria</taxon>
        <taxon>Pseudomonadati</taxon>
        <taxon>Nitrospinota/Tectimicrobiota group</taxon>
        <taxon>Candidatus Tectimicrobiota</taxon>
        <taxon>Candidatus Entotheonellia</taxon>
        <taxon>Candidatus Entotheonellales</taxon>
        <taxon>Candidatus Entotheonellaceae</taxon>
        <taxon>Candidatus Entotheonella</taxon>
    </lineage>
</organism>
<dbReference type="GO" id="GO:0006313">
    <property type="term" value="P:DNA transposition"/>
    <property type="evidence" value="ECO:0007669"/>
    <property type="project" value="InterPro"/>
</dbReference>
<keyword evidence="3" id="KW-1185">Reference proteome</keyword>
<dbReference type="GO" id="GO:0004803">
    <property type="term" value="F:transposase activity"/>
    <property type="evidence" value="ECO:0007669"/>
    <property type="project" value="InterPro"/>
</dbReference>
<dbReference type="Pfam" id="PF01609">
    <property type="entry name" value="DDE_Tnp_1"/>
    <property type="match status" value="1"/>
</dbReference>
<evidence type="ECO:0000259" key="1">
    <source>
        <dbReference type="Pfam" id="PF01609"/>
    </source>
</evidence>
<sequence length="259" mass="29434">SGRSHDRGRKAQHLNSLAAFISGIVASKSSQLPHIAGKIPDRAQVESRIKRLSRWLDNEHVKEEIYFLPYAALLLPCLSLETLVLVMDGSVVGRGCCALMIHLLYKGRSLPLAWRVRQSPKGHFPERFHIDLIECVQGLIPEGQHVVFLGDGEFDGVKLQEQINELGWFYACRTSKSTVATWKGIDFTLSFLSESIKPGLLIELKEVQFTRDTYGPVLVLCCWEKGYAEPLYLFSNLSSAEDAIYYYKKRYRIETFFSD</sequence>
<name>W4L6K2_9BACT</name>
<proteinExistence type="predicted"/>
<accession>W4L6K2</accession>
<dbReference type="HOGENOM" id="CLU_1071536_0_0_7"/>
<reference evidence="2 3" key="1">
    <citation type="journal article" date="2014" name="Nature">
        <title>An environmental bacterial taxon with a large and distinct metabolic repertoire.</title>
        <authorList>
            <person name="Wilson M.C."/>
            <person name="Mori T."/>
            <person name="Ruckert C."/>
            <person name="Uria A.R."/>
            <person name="Helf M.J."/>
            <person name="Takada K."/>
            <person name="Gernert C."/>
            <person name="Steffens U.A."/>
            <person name="Heycke N."/>
            <person name="Schmitt S."/>
            <person name="Rinke C."/>
            <person name="Helfrich E.J."/>
            <person name="Brachmann A.O."/>
            <person name="Gurgui C."/>
            <person name="Wakimoto T."/>
            <person name="Kracht M."/>
            <person name="Crusemann M."/>
            <person name="Hentschel U."/>
            <person name="Abe I."/>
            <person name="Matsunaga S."/>
            <person name="Kalinowski J."/>
            <person name="Takeyama H."/>
            <person name="Piel J."/>
        </authorList>
    </citation>
    <scope>NUCLEOTIDE SEQUENCE [LARGE SCALE GENOMIC DNA]</scope>
    <source>
        <strain evidence="3">TSY2</strain>
    </source>
</reference>
<dbReference type="AlphaFoldDB" id="W4L6K2"/>
<evidence type="ECO:0000313" key="3">
    <source>
        <dbReference type="Proteomes" id="UP000019140"/>
    </source>
</evidence>
<feature type="domain" description="Transposase IS4-like" evidence="1">
    <location>
        <begin position="93"/>
        <end position="258"/>
    </location>
</feature>